<evidence type="ECO:0000256" key="8">
    <source>
        <dbReference type="ARBA" id="ARBA00022989"/>
    </source>
</evidence>
<evidence type="ECO:0000256" key="6">
    <source>
        <dbReference type="ARBA" id="ARBA00022692"/>
    </source>
</evidence>
<reference evidence="16" key="1">
    <citation type="submission" date="2024-02" db="UniProtKB">
        <authorList>
            <consortium name="WormBaseParasite"/>
        </authorList>
    </citation>
    <scope>IDENTIFICATION</scope>
</reference>
<keyword evidence="7 14" id="KW-0732">Signal</keyword>
<evidence type="ECO:0000256" key="4">
    <source>
        <dbReference type="ARBA" id="ARBA00022676"/>
    </source>
</evidence>
<dbReference type="GO" id="GO:0015020">
    <property type="term" value="F:glucuronosyltransferase activity"/>
    <property type="evidence" value="ECO:0007669"/>
    <property type="project" value="UniProtKB-EC"/>
</dbReference>
<evidence type="ECO:0000256" key="2">
    <source>
        <dbReference type="ARBA" id="ARBA00009995"/>
    </source>
</evidence>
<protein>
    <recommendedName>
        <fullName evidence="3">glucuronosyltransferase</fullName>
        <ecNumber evidence="3">2.4.1.17</ecNumber>
    </recommendedName>
</protein>
<dbReference type="AlphaFoldDB" id="A0AAF3EH83"/>
<evidence type="ECO:0000256" key="12">
    <source>
        <dbReference type="SAM" id="MobiDB-lite"/>
    </source>
</evidence>
<sequence>MWRAFLAALFLAQFTSAQDRLDPSEEVIFVDTNLLQRILLKDGSVQIVDPIDRKMAKRCRWKLCGAAVLLQTVTSLNILLFLIGTNQFERGTFEYLAQQLALRHHDVITVKPILIPEEPRLVKPKLHLVREKTLKNLLPKKQYEPLEKIGNEVPWSSTYEIESYDYPYWEAHNASCYKMLNSNLMDQLKKDELDLIITYSGNPCQLAIAHVLGKPVIYFDQEGLTDETLVAAGVPPSLDFPSSHCSLPQTSFQSINRFINGLCYLREYLAQSRVPFLASLVSRRYKNLDLQITKMFAEDYELKKRFKSFPDVNEAKSRSSLFFVNTDRLIEYDRPLPSHVIPIGGMHIDHVKPLFAPWNTSIELAEKGMIVVTMGTQANSAHMPQYMVKALYGALSKLTKYRIYWRVGPTIKLDGINVEKPPAHINFTAYIPQNDLLAHSSCKLLITNGGMLSIMEAVAHGVPMVGVPLYGVNRNNLQKVVNKGLGLMVEKSEISESALSQAINNVLQAPKFKNKAKEMSKEFKSRKSSPFQEALHWIEFIANNQGNPLRSPPVHPMIQLMKFLCLDVIGLLLLVLYLPFAFTMWLLKRSFSRQPSSALTKTQQKTETPKRDSNNNGDQKKTEKTKSQ</sequence>
<dbReference type="Pfam" id="PF00201">
    <property type="entry name" value="UDPGT"/>
    <property type="match status" value="1"/>
</dbReference>
<evidence type="ECO:0000256" key="14">
    <source>
        <dbReference type="SAM" id="SignalP"/>
    </source>
</evidence>
<evidence type="ECO:0000256" key="13">
    <source>
        <dbReference type="SAM" id="Phobius"/>
    </source>
</evidence>
<evidence type="ECO:0000256" key="1">
    <source>
        <dbReference type="ARBA" id="ARBA00004167"/>
    </source>
</evidence>
<dbReference type="GO" id="GO:0016020">
    <property type="term" value="C:membrane"/>
    <property type="evidence" value="ECO:0007669"/>
    <property type="project" value="UniProtKB-SubCell"/>
</dbReference>
<keyword evidence="8 13" id="KW-1133">Transmembrane helix</keyword>
<dbReference type="WBParaSite" id="MBELARI_LOCUS13356">
    <property type="protein sequence ID" value="MBELARI_LOCUS13356"/>
    <property type="gene ID" value="MBELARI_LOCUS13356"/>
</dbReference>
<dbReference type="PANTHER" id="PTHR48043:SF18">
    <property type="entry name" value="GLUCURONOSYLTRANSFERASE"/>
    <property type="match status" value="1"/>
</dbReference>
<comment type="subcellular location">
    <subcellularLocation>
        <location evidence="1">Membrane</location>
        <topology evidence="1">Single-pass membrane protein</topology>
    </subcellularLocation>
</comment>
<dbReference type="SUPFAM" id="SSF53756">
    <property type="entry name" value="UDP-Glycosyltransferase/glycogen phosphorylase"/>
    <property type="match status" value="1"/>
</dbReference>
<dbReference type="PANTHER" id="PTHR48043">
    <property type="entry name" value="EG:EG0003.4 PROTEIN-RELATED"/>
    <property type="match status" value="1"/>
</dbReference>
<comment type="similarity">
    <text evidence="2">Belongs to the UDP-glycosyltransferase family.</text>
</comment>
<keyword evidence="5" id="KW-0808">Transferase</keyword>
<keyword evidence="10" id="KW-0325">Glycoprotein</keyword>
<keyword evidence="15" id="KW-1185">Reference proteome</keyword>
<evidence type="ECO:0000313" key="16">
    <source>
        <dbReference type="WBParaSite" id="MBELARI_LOCUS13356"/>
    </source>
</evidence>
<accession>A0AAF3EH83</accession>
<dbReference type="InterPro" id="IPR002213">
    <property type="entry name" value="UDP_glucos_trans"/>
</dbReference>
<evidence type="ECO:0000256" key="5">
    <source>
        <dbReference type="ARBA" id="ARBA00022679"/>
    </source>
</evidence>
<feature type="transmembrane region" description="Helical" evidence="13">
    <location>
        <begin position="560"/>
        <end position="587"/>
    </location>
</feature>
<keyword evidence="4" id="KW-0328">Glycosyltransferase</keyword>
<dbReference type="CDD" id="cd03784">
    <property type="entry name" value="GT1_Gtf-like"/>
    <property type="match status" value="1"/>
</dbReference>
<feature type="region of interest" description="Disordered" evidence="12">
    <location>
        <begin position="594"/>
        <end position="628"/>
    </location>
</feature>
<evidence type="ECO:0000256" key="3">
    <source>
        <dbReference type="ARBA" id="ARBA00012544"/>
    </source>
</evidence>
<organism evidence="15 16">
    <name type="scientific">Mesorhabditis belari</name>
    <dbReference type="NCBI Taxonomy" id="2138241"/>
    <lineage>
        <taxon>Eukaryota</taxon>
        <taxon>Metazoa</taxon>
        <taxon>Ecdysozoa</taxon>
        <taxon>Nematoda</taxon>
        <taxon>Chromadorea</taxon>
        <taxon>Rhabditida</taxon>
        <taxon>Rhabditina</taxon>
        <taxon>Rhabditomorpha</taxon>
        <taxon>Rhabditoidea</taxon>
        <taxon>Rhabditidae</taxon>
        <taxon>Mesorhabditinae</taxon>
        <taxon>Mesorhabditis</taxon>
    </lineage>
</organism>
<feature type="compositionally biased region" description="Polar residues" evidence="12">
    <location>
        <begin position="594"/>
        <end position="606"/>
    </location>
</feature>
<name>A0AAF3EH83_9BILA</name>
<dbReference type="FunFam" id="3.40.50.2000:FF:000118">
    <property type="entry name" value="UDP-glucuronosyltransferase"/>
    <property type="match status" value="1"/>
</dbReference>
<evidence type="ECO:0000256" key="7">
    <source>
        <dbReference type="ARBA" id="ARBA00022729"/>
    </source>
</evidence>
<evidence type="ECO:0000256" key="10">
    <source>
        <dbReference type="ARBA" id="ARBA00023180"/>
    </source>
</evidence>
<evidence type="ECO:0000313" key="15">
    <source>
        <dbReference type="Proteomes" id="UP000887575"/>
    </source>
</evidence>
<dbReference type="Proteomes" id="UP000887575">
    <property type="component" value="Unassembled WGS sequence"/>
</dbReference>
<comment type="catalytic activity">
    <reaction evidence="11">
        <text>glucuronate acceptor + UDP-alpha-D-glucuronate = acceptor beta-D-glucuronoside + UDP + H(+)</text>
        <dbReference type="Rhea" id="RHEA:21032"/>
        <dbReference type="ChEBI" id="CHEBI:15378"/>
        <dbReference type="ChEBI" id="CHEBI:58052"/>
        <dbReference type="ChEBI" id="CHEBI:58223"/>
        <dbReference type="ChEBI" id="CHEBI:132367"/>
        <dbReference type="ChEBI" id="CHEBI:132368"/>
        <dbReference type="EC" id="2.4.1.17"/>
    </reaction>
</comment>
<feature type="chain" id="PRO_5042050254" description="glucuronosyltransferase" evidence="14">
    <location>
        <begin position="18"/>
        <end position="628"/>
    </location>
</feature>
<dbReference type="Gene3D" id="3.40.50.2000">
    <property type="entry name" value="Glycogen Phosphorylase B"/>
    <property type="match status" value="1"/>
</dbReference>
<feature type="signal peptide" evidence="14">
    <location>
        <begin position="1"/>
        <end position="17"/>
    </location>
</feature>
<keyword evidence="6 13" id="KW-0812">Transmembrane</keyword>
<feature type="compositionally biased region" description="Basic and acidic residues" evidence="12">
    <location>
        <begin position="607"/>
        <end position="628"/>
    </location>
</feature>
<dbReference type="EC" id="2.4.1.17" evidence="3"/>
<dbReference type="InterPro" id="IPR050271">
    <property type="entry name" value="UDP-glycosyltransferase"/>
</dbReference>
<evidence type="ECO:0000256" key="9">
    <source>
        <dbReference type="ARBA" id="ARBA00023136"/>
    </source>
</evidence>
<proteinExistence type="inferred from homology"/>
<keyword evidence="9 13" id="KW-0472">Membrane</keyword>
<evidence type="ECO:0000256" key="11">
    <source>
        <dbReference type="ARBA" id="ARBA00047475"/>
    </source>
</evidence>